<protein>
    <submittedName>
        <fullName evidence="2">Uncharacterized protein</fullName>
    </submittedName>
</protein>
<evidence type="ECO:0000313" key="2">
    <source>
        <dbReference type="EMBL" id="KAE8266852.1"/>
    </source>
</evidence>
<accession>A0A8X7N5N2</accession>
<comment type="caution">
    <text evidence="2">The sequence shown here is derived from an EMBL/GenBank/DDBJ whole genome shotgun (WGS) entry which is preliminary data.</text>
</comment>
<evidence type="ECO:0000313" key="3">
    <source>
        <dbReference type="Proteomes" id="UP000078113"/>
    </source>
</evidence>
<evidence type="ECO:0000256" key="1">
    <source>
        <dbReference type="ARBA" id="ARBA00023125"/>
    </source>
</evidence>
<keyword evidence="1" id="KW-0238">DNA-binding</keyword>
<dbReference type="EMBL" id="LWDG02000286">
    <property type="protein sequence ID" value="KAE8266852.1"/>
    <property type="molecule type" value="Genomic_DNA"/>
</dbReference>
<reference evidence="2" key="1">
    <citation type="submission" date="2016-04" db="EMBL/GenBank/DDBJ databases">
        <authorList>
            <person name="Nguyen H.D."/>
            <person name="Samba Siva P."/>
            <person name="Cullis J."/>
            <person name="Levesque C.A."/>
            <person name="Hambleton S."/>
        </authorList>
    </citation>
    <scope>NUCLEOTIDE SEQUENCE</scope>
    <source>
        <strain evidence="2">DAOMC 236422</strain>
    </source>
</reference>
<sequence length="336" mass="37030">MGEVWAHLSEVDVPTSSLTAAAADQLPRAEVLALLSSARRLVAAAFGAISDDAVRHLRSFSLQRVKEETRDQYAGHVLNFLRWADDMDVPLHLRFPTPANLLLLFFSSVASFYAESSLNKIVSGLMMWHAVHGLPWALDRVQAKTVAQAFSNLSLEPLDLRRPIRVQDFQAMRDRIQPGDGADVAVYACVLFAMWSMARHGELTVRSASAPPTVRARRSDLLRVRGQADGPITSVLIHIPSEKVHTRTGFDRVATAHPAAPVMCPVAAVLWHLATNPAPDDAGVFAFRDRHGQVAAFLQGPVRARRDEALAHTRRGQNHWHQRTCAACGRDLEKAT</sequence>
<dbReference type="Gene3D" id="1.10.150.130">
    <property type="match status" value="1"/>
</dbReference>
<name>A0A8X7N5N2_9BASI</name>
<dbReference type="Proteomes" id="UP000078113">
    <property type="component" value="Unassembled WGS sequence"/>
</dbReference>
<dbReference type="GO" id="GO:0003677">
    <property type="term" value="F:DNA binding"/>
    <property type="evidence" value="ECO:0007669"/>
    <property type="project" value="UniProtKB-KW"/>
</dbReference>
<reference evidence="2" key="2">
    <citation type="journal article" date="2019" name="IMA Fungus">
        <title>Genome sequencing and comparison of five Tilletia species to identify candidate genes for the detection of regulated species infecting wheat.</title>
        <authorList>
            <person name="Nguyen H.D.T."/>
            <person name="Sultana T."/>
            <person name="Kesanakurti P."/>
            <person name="Hambleton S."/>
        </authorList>
    </citation>
    <scope>NUCLEOTIDE SEQUENCE</scope>
    <source>
        <strain evidence="2">DAOMC 236422</strain>
    </source>
</reference>
<dbReference type="AlphaFoldDB" id="A0A8X7N5N2"/>
<organism evidence="2 3">
    <name type="scientific">Tilletia walkeri</name>
    <dbReference type="NCBI Taxonomy" id="117179"/>
    <lineage>
        <taxon>Eukaryota</taxon>
        <taxon>Fungi</taxon>
        <taxon>Dikarya</taxon>
        <taxon>Basidiomycota</taxon>
        <taxon>Ustilaginomycotina</taxon>
        <taxon>Exobasidiomycetes</taxon>
        <taxon>Tilletiales</taxon>
        <taxon>Tilletiaceae</taxon>
        <taxon>Tilletia</taxon>
    </lineage>
</organism>
<dbReference type="InterPro" id="IPR010998">
    <property type="entry name" value="Integrase_recombinase_N"/>
</dbReference>
<proteinExistence type="predicted"/>
<keyword evidence="3" id="KW-1185">Reference proteome</keyword>
<gene>
    <name evidence="2" type="ORF">A4X09_0g5497</name>
</gene>